<feature type="compositionally biased region" description="Acidic residues" evidence="1">
    <location>
        <begin position="421"/>
        <end position="433"/>
    </location>
</feature>
<evidence type="ECO:0000313" key="2">
    <source>
        <dbReference type="EMBL" id="EGV61970.1"/>
    </source>
</evidence>
<dbReference type="PANTHER" id="PTHR28244:SF1">
    <property type="entry name" value="RNA POLYMERASE I-SPECIFIC TRANSCRIPTION INITIATION FACTOR RRN11"/>
    <property type="match status" value="1"/>
</dbReference>
<dbReference type="OrthoDB" id="2159786at2759"/>
<dbReference type="Pfam" id="PF04090">
    <property type="entry name" value="Rrn11"/>
    <property type="match status" value="1"/>
</dbReference>
<feature type="compositionally biased region" description="Acidic residues" evidence="1">
    <location>
        <begin position="519"/>
        <end position="532"/>
    </location>
</feature>
<dbReference type="eggNOG" id="ENOG502R1IK">
    <property type="taxonomic scope" value="Eukaryota"/>
</dbReference>
<dbReference type="GO" id="GO:0017025">
    <property type="term" value="F:TBP-class protein binding"/>
    <property type="evidence" value="ECO:0007669"/>
    <property type="project" value="TreeGrafter"/>
</dbReference>
<sequence length="532" mass="61855">MFEDPASSLVWLPGSQLKLDKAILRYQQHKVYQALLQNKTLSGSIKKKIKESHYKQILLKKIKESMENPTRPEEAFEIWNQSDHMNVYRRSTNTEPLKFDEEFLDNMLTNAQRHREEENGDSGNDDDDSGSELIKEHLFEEYFNKLTRPADFSGISRKPKLEFLLTTEGYEVLPLPSEETKTGFYRYHIANLNFFLHSSILNKSWDQAYKILCILLRFPGIDIRYLWPLAIEILRGKHNENKETTSVFKYKERRFFSWLASFYILSASRPGLVENAPVFRSGSVTHVPIFIIESIWSLLDDGQVERVKTEVKSLILKAPFENEGVFSFILCLCYLMENVQLADRYAKVDTSDENDLEVNIFLNDKASIYAKISSNFEEVDKYLHKCTELKFEYPPDIVEVQTNIILSKIKEADEANTGNQSDEDNISEEEIPDPYDTMNDTNNHNEDEVSHDTIIEQANEGTEISKRVSLEDEIPDSYIDDEEEEIPDQYDDEDEIADQYVDVVPVTETRNTINNERNDDSDSSIDFDFDFD</sequence>
<keyword evidence="3" id="KW-1185">Reference proteome</keyword>
<name>G3B9U1_CANTC</name>
<feature type="region of interest" description="Disordered" evidence="1">
    <location>
        <begin position="510"/>
        <end position="532"/>
    </location>
</feature>
<proteinExistence type="predicted"/>
<dbReference type="GO" id="GO:0001164">
    <property type="term" value="F:RNA polymerase I core promoter sequence-specific DNA binding"/>
    <property type="evidence" value="ECO:0007669"/>
    <property type="project" value="InterPro"/>
</dbReference>
<dbReference type="GO" id="GO:0042790">
    <property type="term" value="P:nucleolar large rRNA transcription by RNA polymerase I"/>
    <property type="evidence" value="ECO:0007669"/>
    <property type="project" value="TreeGrafter"/>
</dbReference>
<organism evidence="3">
    <name type="scientific">Candida tenuis (strain ATCC 10573 / BCRC 21748 / CBS 615 / JCM 9827 / NBRC 10315 / NRRL Y-1498 / VKM Y-70)</name>
    <name type="common">Yeast</name>
    <name type="synonym">Yamadazyma tenuis</name>
    <dbReference type="NCBI Taxonomy" id="590646"/>
    <lineage>
        <taxon>Eukaryota</taxon>
        <taxon>Fungi</taxon>
        <taxon>Dikarya</taxon>
        <taxon>Ascomycota</taxon>
        <taxon>Saccharomycotina</taxon>
        <taxon>Pichiomycetes</taxon>
        <taxon>Debaryomycetaceae</taxon>
        <taxon>Yamadazyma</taxon>
    </lineage>
</organism>
<dbReference type="AlphaFoldDB" id="G3B9U1"/>
<dbReference type="InterPro" id="IPR007224">
    <property type="entry name" value="TIF_Rrn11"/>
</dbReference>
<evidence type="ECO:0008006" key="4">
    <source>
        <dbReference type="Google" id="ProtNLM"/>
    </source>
</evidence>
<feature type="region of interest" description="Disordered" evidence="1">
    <location>
        <begin position="413"/>
        <end position="441"/>
    </location>
</feature>
<dbReference type="KEGG" id="cten:18249916"/>
<dbReference type="InterPro" id="IPR053029">
    <property type="entry name" value="RNA_pol_I-specific_init_factor"/>
</dbReference>
<dbReference type="PANTHER" id="PTHR28244">
    <property type="entry name" value="RNA POLYMERASE I-SPECIFIC TRANSCRIPTION INITIATION FACTOR RRN11"/>
    <property type="match status" value="1"/>
</dbReference>
<gene>
    <name evidence="2" type="ORF">CANTEDRAFT_135901</name>
</gene>
<dbReference type="GeneID" id="18249916"/>
<dbReference type="GO" id="GO:0070860">
    <property type="term" value="C:RNA polymerase I core factor complex"/>
    <property type="evidence" value="ECO:0007669"/>
    <property type="project" value="TreeGrafter"/>
</dbReference>
<dbReference type="EMBL" id="GL996527">
    <property type="protein sequence ID" value="EGV61970.1"/>
    <property type="molecule type" value="Genomic_DNA"/>
</dbReference>
<protein>
    <recommendedName>
        <fullName evidence="4">RNA polymerase I-specific transcription initiation factor RRN11</fullName>
    </recommendedName>
</protein>
<dbReference type="GO" id="GO:0001181">
    <property type="term" value="F:RNA polymerase I general transcription initiation factor activity"/>
    <property type="evidence" value="ECO:0007669"/>
    <property type="project" value="InterPro"/>
</dbReference>
<evidence type="ECO:0000313" key="3">
    <source>
        <dbReference type="Proteomes" id="UP000000707"/>
    </source>
</evidence>
<dbReference type="HOGENOM" id="CLU_025508_0_0_1"/>
<dbReference type="Proteomes" id="UP000000707">
    <property type="component" value="Unassembled WGS sequence"/>
</dbReference>
<accession>G3B9U1</accession>
<reference evidence="2 3" key="1">
    <citation type="journal article" date="2011" name="Proc. Natl. Acad. Sci. U.S.A.">
        <title>Comparative genomics of xylose-fermenting fungi for enhanced biofuel production.</title>
        <authorList>
            <person name="Wohlbach D.J."/>
            <person name="Kuo A."/>
            <person name="Sato T.K."/>
            <person name="Potts K.M."/>
            <person name="Salamov A.A."/>
            <person name="LaButti K.M."/>
            <person name="Sun H."/>
            <person name="Clum A."/>
            <person name="Pangilinan J.L."/>
            <person name="Lindquist E.A."/>
            <person name="Lucas S."/>
            <person name="Lapidus A."/>
            <person name="Jin M."/>
            <person name="Gunawan C."/>
            <person name="Balan V."/>
            <person name="Dale B.E."/>
            <person name="Jeffries T.W."/>
            <person name="Zinkel R."/>
            <person name="Barry K.W."/>
            <person name="Grigoriev I.V."/>
            <person name="Gasch A.P."/>
        </authorList>
    </citation>
    <scope>NUCLEOTIDE SEQUENCE [LARGE SCALE GENOMIC DNA]</scope>
    <source>
        <strain evidence="3">ATCC 10573 / BCRC 21748 / CBS 615 / JCM 9827 / NBRC 10315 / NRRL Y-1498 / VKM Y-70</strain>
    </source>
</reference>
<dbReference type="STRING" id="590646.G3B9U1"/>
<evidence type="ECO:0000256" key="1">
    <source>
        <dbReference type="SAM" id="MobiDB-lite"/>
    </source>
</evidence>